<gene>
    <name evidence="5" type="ORF">V1264_004784</name>
</gene>
<dbReference type="EMBL" id="JBAMIC010000013">
    <property type="protein sequence ID" value="KAK7097868.1"/>
    <property type="molecule type" value="Genomic_DNA"/>
</dbReference>
<evidence type="ECO:0000256" key="1">
    <source>
        <dbReference type="ARBA" id="ARBA00038357"/>
    </source>
</evidence>
<dbReference type="GO" id="GO:0016020">
    <property type="term" value="C:membrane"/>
    <property type="evidence" value="ECO:0007669"/>
    <property type="project" value="TreeGrafter"/>
</dbReference>
<comment type="similarity">
    <text evidence="1">Belongs to the cytochrome b5 family. MAPR subfamily.</text>
</comment>
<evidence type="ECO:0000259" key="4">
    <source>
        <dbReference type="SMART" id="SM01117"/>
    </source>
</evidence>
<organism evidence="5 6">
    <name type="scientific">Littorina saxatilis</name>
    <dbReference type="NCBI Taxonomy" id="31220"/>
    <lineage>
        <taxon>Eukaryota</taxon>
        <taxon>Metazoa</taxon>
        <taxon>Spiralia</taxon>
        <taxon>Lophotrochozoa</taxon>
        <taxon>Mollusca</taxon>
        <taxon>Gastropoda</taxon>
        <taxon>Caenogastropoda</taxon>
        <taxon>Littorinimorpha</taxon>
        <taxon>Littorinoidea</taxon>
        <taxon>Littorinidae</taxon>
        <taxon>Littorina</taxon>
    </lineage>
</organism>
<sequence length="196" mass="21964">MADDTGSPDEAGRGFLSKMASELFTSPLNIALLGICGFLIYKILASRRRAEPSEPKEPELPPLKKQDFTQEQLREYDGKGKDGRILIAVNGKVFDVTKGKRFYGPGGPYGLFSGRDASRALATFSLNEDSLRDEYDDLSDLNSMQMESVREWEMQFTEKYVYIGKLLKPGEQPADYTDTEDEGGDDKKQPAQKKED</sequence>
<dbReference type="PANTHER" id="PTHR10281">
    <property type="entry name" value="MEMBRANE-ASSOCIATED PROGESTERONE RECEPTOR COMPONENT-RELATED"/>
    <property type="match status" value="1"/>
</dbReference>
<dbReference type="PANTHER" id="PTHR10281:SF106">
    <property type="entry name" value="IP06960P-RELATED"/>
    <property type="match status" value="1"/>
</dbReference>
<protein>
    <recommendedName>
        <fullName evidence="4">Cytochrome b5 heme-binding domain-containing protein</fullName>
    </recommendedName>
</protein>
<dbReference type="Pfam" id="PF00173">
    <property type="entry name" value="Cyt-b5"/>
    <property type="match status" value="1"/>
</dbReference>
<dbReference type="Proteomes" id="UP001374579">
    <property type="component" value="Unassembled WGS sequence"/>
</dbReference>
<dbReference type="InterPro" id="IPR050577">
    <property type="entry name" value="MAPR/NEUFC/NENF-like"/>
</dbReference>
<keyword evidence="3" id="KW-1133">Transmembrane helix</keyword>
<dbReference type="FunFam" id="3.10.120.10:FF:000003">
    <property type="entry name" value="membrane-associated progesterone receptor component 1"/>
    <property type="match status" value="1"/>
</dbReference>
<dbReference type="AlphaFoldDB" id="A0AAN9B2E1"/>
<feature type="region of interest" description="Disordered" evidence="2">
    <location>
        <begin position="170"/>
        <end position="196"/>
    </location>
</feature>
<comment type="caution">
    <text evidence="5">The sequence shown here is derived from an EMBL/GenBank/DDBJ whole genome shotgun (WGS) entry which is preliminary data.</text>
</comment>
<feature type="domain" description="Cytochrome b5 heme-binding" evidence="4">
    <location>
        <begin position="68"/>
        <end position="167"/>
    </location>
</feature>
<feature type="transmembrane region" description="Helical" evidence="3">
    <location>
        <begin position="23"/>
        <end position="44"/>
    </location>
</feature>
<keyword evidence="3" id="KW-0812">Transmembrane</keyword>
<evidence type="ECO:0000256" key="2">
    <source>
        <dbReference type="SAM" id="MobiDB-lite"/>
    </source>
</evidence>
<evidence type="ECO:0000313" key="6">
    <source>
        <dbReference type="Proteomes" id="UP001374579"/>
    </source>
</evidence>
<reference evidence="5 6" key="1">
    <citation type="submission" date="2024-02" db="EMBL/GenBank/DDBJ databases">
        <title>Chromosome-scale genome assembly of the rough periwinkle Littorina saxatilis.</title>
        <authorList>
            <person name="De Jode A."/>
            <person name="Faria R."/>
            <person name="Formenti G."/>
            <person name="Sims Y."/>
            <person name="Smith T.P."/>
            <person name="Tracey A."/>
            <person name="Wood J.M.D."/>
            <person name="Zagrodzka Z.B."/>
            <person name="Johannesson K."/>
            <person name="Butlin R.K."/>
            <person name="Leder E.H."/>
        </authorList>
    </citation>
    <scope>NUCLEOTIDE SEQUENCE [LARGE SCALE GENOMIC DNA]</scope>
    <source>
        <strain evidence="5">Snail1</strain>
        <tissue evidence="5">Muscle</tissue>
    </source>
</reference>
<proteinExistence type="inferred from homology"/>
<evidence type="ECO:0000256" key="3">
    <source>
        <dbReference type="SAM" id="Phobius"/>
    </source>
</evidence>
<keyword evidence="6" id="KW-1185">Reference proteome</keyword>
<evidence type="ECO:0000313" key="5">
    <source>
        <dbReference type="EMBL" id="KAK7097868.1"/>
    </source>
</evidence>
<accession>A0AAN9B2E1</accession>
<dbReference type="SUPFAM" id="SSF55856">
    <property type="entry name" value="Cytochrome b5-like heme/steroid binding domain"/>
    <property type="match status" value="1"/>
</dbReference>
<dbReference type="InterPro" id="IPR036400">
    <property type="entry name" value="Cyt_B5-like_heme/steroid_sf"/>
</dbReference>
<name>A0AAN9B2E1_9CAEN</name>
<keyword evidence="3" id="KW-0472">Membrane</keyword>
<feature type="compositionally biased region" description="Basic and acidic residues" evidence="2">
    <location>
        <begin position="185"/>
        <end position="196"/>
    </location>
</feature>
<dbReference type="SMART" id="SM01117">
    <property type="entry name" value="Cyt-b5"/>
    <property type="match status" value="1"/>
</dbReference>
<dbReference type="InterPro" id="IPR001199">
    <property type="entry name" value="Cyt_B5-like_heme/steroid-bd"/>
</dbReference>
<dbReference type="GO" id="GO:0005783">
    <property type="term" value="C:endoplasmic reticulum"/>
    <property type="evidence" value="ECO:0007669"/>
    <property type="project" value="TreeGrafter"/>
</dbReference>
<dbReference type="Gene3D" id="3.10.120.10">
    <property type="entry name" value="Cytochrome b5-like heme/steroid binding domain"/>
    <property type="match status" value="1"/>
</dbReference>